<dbReference type="SMART" id="SM00303">
    <property type="entry name" value="GPS"/>
    <property type="match status" value="1"/>
</dbReference>
<evidence type="ECO:0000256" key="4">
    <source>
        <dbReference type="ARBA" id="ARBA00008077"/>
    </source>
</evidence>
<evidence type="ECO:0000256" key="6">
    <source>
        <dbReference type="ARBA" id="ARBA00022692"/>
    </source>
</evidence>
<dbReference type="Pfam" id="PF01825">
    <property type="entry name" value="GPS"/>
    <property type="match status" value="1"/>
</dbReference>
<feature type="disulfide bond" evidence="12">
    <location>
        <begin position="37"/>
        <end position="46"/>
    </location>
</feature>
<feature type="transmembrane region" description="Helical" evidence="14">
    <location>
        <begin position="594"/>
        <end position="615"/>
    </location>
</feature>
<evidence type="ECO:0000256" key="2">
    <source>
        <dbReference type="ARBA" id="ARBA00004236"/>
    </source>
</evidence>
<evidence type="ECO:0000259" key="17">
    <source>
        <dbReference type="PROSITE" id="PS50227"/>
    </source>
</evidence>
<keyword evidence="10" id="KW-0675">Receptor</keyword>
<sequence length="886" mass="96867">MFSGSRCEKAVSVCDSSPCKDGFLCKADGPTTYRCVCQNGWDLPDCKPACRAKQTVSSKKGRFAWPQVFAGETAIVTCPYGGGSDVSNATRKCDSLGLNDAVWGKLDDGDCSELGLLEASRRLNALNDLTSNPASLGNDHLSNYTSILEELYVYTLMDTDVASVMMNVVSNLADVNVSVTVASNQGNQTSERLLMMLDNYTADVNVTKGANVSIVSPNFEVAAISVDNTSSSFTFTPTVTVDNSTTKMDVSITIPPEAFAENQTEVTSNRKPTRLQMIGHRKSQLFIPNNSSYGESYLEQQPVLSATVTGRDIVNLSSPVVYKIRNLKPKSNYTCVFWDPENRTWSTEGVITTIKSGNSTVCESFHLTSFAVLLDPSPDFALDTVHEQVLTYISYIGSAVSLFCLTLTIITYGLFRSLNKDKSGKILLNLCVALLLLNAIFLASGLASSDDDDDGLDDNDDACTTVAVILHYLLLASLAWMLVEAAEMYRALVTVFAKYAQCYMLKRCLIGWGVPIVIVAITLGVDTANYKSDGAFCFISRSNPGAYYGALVAPACLVLLVNTVIFIMVTRVILKPRFQQQTQKESEGITPSQVRGAFTVMFLLGVTWVFGPLAINEAKVVFNYLFCILNSLQGFLIFVFRCVFNPEVRLCWLQLIKTGTLKKRRGPIRSAVYSDSSSKADGKSGVYPNGGSHRGSAFGGSDGTSTMKSSLMHSNGWHPKLNGFSGNGQVLERRGTKFSTVDFYQNSTPPESSSPESGGSRKRQHNPITEDERYGDGGGDFTNEGPIFSSTMDYYETGHDGRGYNSAARPVDYDEGEFHGDGGVMDYYESIRTNRKEEPGHVEGEDQKEPGPDPEQPERERRGSSKSSSEKRSSTLRNEQDELTYL</sequence>
<feature type="compositionally biased region" description="Basic and acidic residues" evidence="13">
    <location>
        <begin position="832"/>
        <end position="873"/>
    </location>
</feature>
<proteinExistence type="inferred from homology"/>
<dbReference type="InterPro" id="IPR001879">
    <property type="entry name" value="GPCR_2_extracellular_dom"/>
</dbReference>
<feature type="transmembrane region" description="Helical" evidence="14">
    <location>
        <begin position="545"/>
        <end position="574"/>
    </location>
</feature>
<keyword evidence="6 14" id="KW-0812">Transmembrane</keyword>
<keyword evidence="7 14" id="KW-1133">Transmembrane helix</keyword>
<dbReference type="PROSITE" id="PS50026">
    <property type="entry name" value="EGF_3"/>
    <property type="match status" value="1"/>
</dbReference>
<keyword evidence="5" id="KW-1003">Cell membrane</keyword>
<dbReference type="FunFam" id="1.20.1070.10:FF:000058">
    <property type="entry name" value="Adhesion G protein-coupled receptor F5"/>
    <property type="match status" value="1"/>
</dbReference>
<evidence type="ECO:0000256" key="5">
    <source>
        <dbReference type="ARBA" id="ARBA00022475"/>
    </source>
</evidence>
<feature type="domain" description="EGF-like" evidence="15">
    <location>
        <begin position="10"/>
        <end position="47"/>
    </location>
</feature>
<feature type="transmembrane region" description="Helical" evidence="14">
    <location>
        <begin position="621"/>
        <end position="644"/>
    </location>
</feature>
<evidence type="ECO:0000259" key="16">
    <source>
        <dbReference type="PROSITE" id="PS50221"/>
    </source>
</evidence>
<accession>A0AAN9BD91</accession>
<dbReference type="CDD" id="cd15040">
    <property type="entry name" value="7tmB2_Adhesion"/>
    <property type="match status" value="1"/>
</dbReference>
<dbReference type="PROSITE" id="PS50261">
    <property type="entry name" value="G_PROTEIN_RECEP_F2_4"/>
    <property type="match status" value="1"/>
</dbReference>
<dbReference type="Gene3D" id="2.10.25.10">
    <property type="entry name" value="Laminin"/>
    <property type="match status" value="1"/>
</dbReference>
<feature type="transmembrane region" description="Helical" evidence="14">
    <location>
        <begin position="427"/>
        <end position="446"/>
    </location>
</feature>
<dbReference type="InterPro" id="IPR057244">
    <property type="entry name" value="GAIN_B"/>
</dbReference>
<keyword evidence="9 12" id="KW-1015">Disulfide bond</keyword>
<dbReference type="SUPFAM" id="SSF81321">
    <property type="entry name" value="Family A G protein-coupled receptor-like"/>
    <property type="match status" value="1"/>
</dbReference>
<keyword evidence="11" id="KW-0325">Glycoprotein</keyword>
<feature type="transmembrane region" description="Helical" evidence="14">
    <location>
        <begin position="466"/>
        <end position="483"/>
    </location>
</feature>
<feature type="compositionally biased region" description="Polar residues" evidence="13">
    <location>
        <begin position="703"/>
        <end position="712"/>
    </location>
</feature>
<evidence type="ECO:0000256" key="7">
    <source>
        <dbReference type="ARBA" id="ARBA00022989"/>
    </source>
</evidence>
<dbReference type="GO" id="GO:0004930">
    <property type="term" value="F:G protein-coupled receptor activity"/>
    <property type="evidence" value="ECO:0007669"/>
    <property type="project" value="InterPro"/>
</dbReference>
<feature type="transmembrane region" description="Helical" evidence="14">
    <location>
        <begin position="504"/>
        <end position="525"/>
    </location>
</feature>
<protein>
    <submittedName>
        <fullName evidence="19">Uncharacterized protein</fullName>
    </submittedName>
</protein>
<comment type="caution">
    <text evidence="12">Lacks conserved residue(s) required for the propagation of feature annotation.</text>
</comment>
<evidence type="ECO:0000256" key="12">
    <source>
        <dbReference type="PROSITE-ProRule" id="PRU00076"/>
    </source>
</evidence>
<evidence type="ECO:0000313" key="20">
    <source>
        <dbReference type="Proteomes" id="UP001374579"/>
    </source>
</evidence>
<evidence type="ECO:0000256" key="14">
    <source>
        <dbReference type="SAM" id="Phobius"/>
    </source>
</evidence>
<reference evidence="19 20" key="1">
    <citation type="submission" date="2024-02" db="EMBL/GenBank/DDBJ databases">
        <title>Chromosome-scale genome assembly of the rough periwinkle Littorina saxatilis.</title>
        <authorList>
            <person name="De Jode A."/>
            <person name="Faria R."/>
            <person name="Formenti G."/>
            <person name="Sims Y."/>
            <person name="Smith T.P."/>
            <person name="Tracey A."/>
            <person name="Wood J.M.D."/>
            <person name="Zagrodzka Z.B."/>
            <person name="Johannesson K."/>
            <person name="Butlin R.K."/>
            <person name="Leder E.H."/>
        </authorList>
    </citation>
    <scope>NUCLEOTIDE SEQUENCE [LARGE SCALE GENOMIC DNA]</scope>
    <source>
        <strain evidence="19">Snail1</strain>
        <tissue evidence="19">Muscle</tissue>
    </source>
</reference>
<keyword evidence="12" id="KW-0245">EGF-like domain</keyword>
<organism evidence="19 20">
    <name type="scientific">Littorina saxatilis</name>
    <dbReference type="NCBI Taxonomy" id="31220"/>
    <lineage>
        <taxon>Eukaryota</taxon>
        <taxon>Metazoa</taxon>
        <taxon>Spiralia</taxon>
        <taxon>Lophotrochozoa</taxon>
        <taxon>Mollusca</taxon>
        <taxon>Gastropoda</taxon>
        <taxon>Caenogastropoda</taxon>
        <taxon>Littorinimorpha</taxon>
        <taxon>Littorinoidea</taxon>
        <taxon>Littorinidae</taxon>
        <taxon>Littorina</taxon>
    </lineage>
</organism>
<feature type="compositionally biased region" description="Low complexity" evidence="13">
    <location>
        <begin position="674"/>
        <end position="685"/>
    </location>
</feature>
<evidence type="ECO:0000256" key="8">
    <source>
        <dbReference type="ARBA" id="ARBA00023136"/>
    </source>
</evidence>
<dbReference type="AlphaFoldDB" id="A0AAN9BD91"/>
<evidence type="ECO:0000256" key="1">
    <source>
        <dbReference type="ARBA" id="ARBA00004141"/>
    </source>
</evidence>
<dbReference type="Gene3D" id="1.20.1070.10">
    <property type="entry name" value="Rhodopsin 7-helix transmembrane proteins"/>
    <property type="match status" value="1"/>
</dbReference>
<evidence type="ECO:0000256" key="9">
    <source>
        <dbReference type="ARBA" id="ARBA00023157"/>
    </source>
</evidence>
<dbReference type="PANTHER" id="PTHR47767:SF1">
    <property type="entry name" value="ADHESION G PROTEIN-COUPLED RECEPTOR G7"/>
    <property type="match status" value="1"/>
</dbReference>
<feature type="domain" description="GAIN-B" evidence="16">
    <location>
        <begin position="231"/>
        <end position="380"/>
    </location>
</feature>
<feature type="compositionally biased region" description="Low complexity" evidence="13">
    <location>
        <begin position="749"/>
        <end position="758"/>
    </location>
</feature>
<dbReference type="Gene3D" id="2.60.220.50">
    <property type="match status" value="1"/>
</dbReference>
<dbReference type="Pfam" id="PF00002">
    <property type="entry name" value="7tm_2"/>
    <property type="match status" value="1"/>
</dbReference>
<evidence type="ECO:0000259" key="18">
    <source>
        <dbReference type="PROSITE" id="PS50261"/>
    </source>
</evidence>
<feature type="region of interest" description="Disordered" evidence="13">
    <location>
        <begin position="815"/>
        <end position="886"/>
    </location>
</feature>
<comment type="similarity">
    <text evidence="4">Belongs to the G-protein coupled receptor Fz/Smo family.</text>
</comment>
<dbReference type="EMBL" id="JBAMIC010000010">
    <property type="protein sequence ID" value="KAK7103049.1"/>
    <property type="molecule type" value="Genomic_DNA"/>
</dbReference>
<dbReference type="PANTHER" id="PTHR47767">
    <property type="entry name" value="ADHESION G PROTEIN-COUPLED RECEPTOR G7"/>
    <property type="match status" value="1"/>
</dbReference>
<dbReference type="GO" id="GO:0007166">
    <property type="term" value="P:cell surface receptor signaling pathway"/>
    <property type="evidence" value="ECO:0007669"/>
    <property type="project" value="InterPro"/>
</dbReference>
<feature type="region of interest" description="Disordered" evidence="13">
    <location>
        <begin position="742"/>
        <end position="794"/>
    </location>
</feature>
<name>A0AAN9BD91_9CAEN</name>
<keyword evidence="8 14" id="KW-0472">Membrane</keyword>
<gene>
    <name evidence="19" type="ORF">V1264_021179</name>
</gene>
<dbReference type="InterPro" id="IPR017981">
    <property type="entry name" value="GPCR_2-like_7TM"/>
</dbReference>
<dbReference type="GO" id="GO:0005886">
    <property type="term" value="C:plasma membrane"/>
    <property type="evidence" value="ECO:0007669"/>
    <property type="project" value="UniProtKB-SubCell"/>
</dbReference>
<comment type="similarity">
    <text evidence="3">Belongs to the G-protein coupled receptor 2 family. Adhesion G-protein coupled receptor (ADGR) subfamily.</text>
</comment>
<dbReference type="InterPro" id="IPR000832">
    <property type="entry name" value="GPCR_2_secretin-like"/>
</dbReference>
<dbReference type="SMART" id="SM01330">
    <property type="entry name" value="Frizzled"/>
    <property type="match status" value="1"/>
</dbReference>
<dbReference type="PRINTS" id="PR00249">
    <property type="entry name" value="GPCRSECRETIN"/>
</dbReference>
<dbReference type="InterPro" id="IPR046338">
    <property type="entry name" value="GAIN_dom_sf"/>
</dbReference>
<dbReference type="InterPro" id="IPR000539">
    <property type="entry name" value="Frizzled/Smoothened_7TM"/>
</dbReference>
<feature type="domain" description="G-protein coupled receptors family 2 profile 2" evidence="18">
    <location>
        <begin position="390"/>
        <end position="645"/>
    </location>
</feature>
<comment type="subcellular location">
    <subcellularLocation>
        <location evidence="2">Cell membrane</location>
    </subcellularLocation>
    <subcellularLocation>
        <location evidence="1">Membrane</location>
        <topology evidence="1">Multi-pass membrane protein</topology>
    </subcellularLocation>
</comment>
<feature type="domain" description="G-protein coupled receptors family 2 profile 1" evidence="17">
    <location>
        <begin position="6"/>
        <end position="115"/>
    </location>
</feature>
<dbReference type="InterPro" id="IPR000203">
    <property type="entry name" value="GPS"/>
</dbReference>
<evidence type="ECO:0000256" key="11">
    <source>
        <dbReference type="ARBA" id="ARBA00023180"/>
    </source>
</evidence>
<dbReference type="Proteomes" id="UP001374579">
    <property type="component" value="Unassembled WGS sequence"/>
</dbReference>
<keyword evidence="20" id="KW-1185">Reference proteome</keyword>
<evidence type="ECO:0000256" key="10">
    <source>
        <dbReference type="ARBA" id="ARBA00023170"/>
    </source>
</evidence>
<feature type="region of interest" description="Disordered" evidence="13">
    <location>
        <begin position="672"/>
        <end position="712"/>
    </location>
</feature>
<feature type="transmembrane region" description="Helical" evidence="14">
    <location>
        <begin position="392"/>
        <end position="415"/>
    </location>
</feature>
<dbReference type="InterPro" id="IPR000742">
    <property type="entry name" value="EGF"/>
</dbReference>
<evidence type="ECO:0000256" key="13">
    <source>
        <dbReference type="SAM" id="MobiDB-lite"/>
    </source>
</evidence>
<dbReference type="PROSITE" id="PS50221">
    <property type="entry name" value="GAIN_B"/>
    <property type="match status" value="1"/>
</dbReference>
<evidence type="ECO:0000313" key="19">
    <source>
        <dbReference type="EMBL" id="KAK7103049.1"/>
    </source>
</evidence>
<evidence type="ECO:0000259" key="15">
    <source>
        <dbReference type="PROSITE" id="PS50026"/>
    </source>
</evidence>
<dbReference type="InterPro" id="IPR053066">
    <property type="entry name" value="ADGR_G7"/>
</dbReference>
<evidence type="ECO:0000256" key="3">
    <source>
        <dbReference type="ARBA" id="ARBA00007343"/>
    </source>
</evidence>
<dbReference type="PROSITE" id="PS50227">
    <property type="entry name" value="G_PROTEIN_RECEP_F2_3"/>
    <property type="match status" value="1"/>
</dbReference>
<comment type="caution">
    <text evidence="19">The sequence shown here is derived from an EMBL/GenBank/DDBJ whole genome shotgun (WGS) entry which is preliminary data.</text>
</comment>